<organism evidence="2 3">
    <name type="scientific">Ornithinibacillus halophilus</name>
    <dbReference type="NCBI Taxonomy" id="930117"/>
    <lineage>
        <taxon>Bacteria</taxon>
        <taxon>Bacillati</taxon>
        <taxon>Bacillota</taxon>
        <taxon>Bacilli</taxon>
        <taxon>Bacillales</taxon>
        <taxon>Bacillaceae</taxon>
        <taxon>Ornithinibacillus</taxon>
    </lineage>
</organism>
<feature type="transmembrane region" description="Helical" evidence="1">
    <location>
        <begin position="12"/>
        <end position="36"/>
    </location>
</feature>
<gene>
    <name evidence="2" type="ORF">SAMN05216225_10039</name>
</gene>
<name>A0A1M5DUF3_9BACI</name>
<evidence type="ECO:0000313" key="2">
    <source>
        <dbReference type="EMBL" id="SHF70569.1"/>
    </source>
</evidence>
<feature type="transmembrane region" description="Helical" evidence="1">
    <location>
        <begin position="149"/>
        <end position="173"/>
    </location>
</feature>
<evidence type="ECO:0000256" key="1">
    <source>
        <dbReference type="SAM" id="Phobius"/>
    </source>
</evidence>
<dbReference type="EMBL" id="FQVW01000003">
    <property type="protein sequence ID" value="SHF70569.1"/>
    <property type="molecule type" value="Genomic_DNA"/>
</dbReference>
<keyword evidence="3" id="KW-1185">Reference proteome</keyword>
<reference evidence="2 3" key="1">
    <citation type="submission" date="2016-11" db="EMBL/GenBank/DDBJ databases">
        <authorList>
            <person name="Jaros S."/>
            <person name="Januszkiewicz K."/>
            <person name="Wedrychowicz H."/>
        </authorList>
    </citation>
    <scope>NUCLEOTIDE SEQUENCE [LARGE SCALE GENOMIC DNA]</scope>
    <source>
        <strain evidence="2 3">IBRC-M 10683</strain>
    </source>
</reference>
<feature type="transmembrane region" description="Helical" evidence="1">
    <location>
        <begin position="127"/>
        <end position="143"/>
    </location>
</feature>
<dbReference type="RefSeq" id="WP_072887987.1">
    <property type="nucleotide sequence ID" value="NZ_FQVW01000003.1"/>
</dbReference>
<accession>A0A1M5DUF3</accession>
<dbReference type="AlphaFoldDB" id="A0A1M5DUF3"/>
<proteinExistence type="predicted"/>
<keyword evidence="1" id="KW-0472">Membrane</keyword>
<protein>
    <submittedName>
        <fullName evidence="2">Uncharacterized protein</fullName>
    </submittedName>
</protein>
<keyword evidence="1" id="KW-1133">Transmembrane helix</keyword>
<sequence length="193" mass="22476">MRNEFLKIFWGFLFVLIEIHIAVIDLLPDPIGYYLIYSGISSLTQEHQIGKKATNWASALCVISIPSVFVQQAVDTMRVLSEWSIYFLILGLLKLILVFYVFQVLLELAKRHEARDLASYTKKLFKAYVVIMLVIQIIQPFIINIPPEIMHSLLFIIPVTILIMEVIFIVLIFKYRNLREKPEVPLITEYEES</sequence>
<keyword evidence="1" id="KW-0812">Transmembrane</keyword>
<dbReference type="STRING" id="930117.SAMN05216225_10039"/>
<feature type="transmembrane region" description="Helical" evidence="1">
    <location>
        <begin position="86"/>
        <end position="106"/>
    </location>
</feature>
<evidence type="ECO:0000313" key="3">
    <source>
        <dbReference type="Proteomes" id="UP000183988"/>
    </source>
</evidence>
<dbReference type="OrthoDB" id="2596219at2"/>
<dbReference type="Proteomes" id="UP000183988">
    <property type="component" value="Unassembled WGS sequence"/>
</dbReference>